<keyword evidence="5" id="KW-0393">Immunoglobulin domain</keyword>
<evidence type="ECO:0000256" key="1">
    <source>
        <dbReference type="ARBA" id="ARBA00004479"/>
    </source>
</evidence>
<evidence type="ECO:0000256" key="3">
    <source>
        <dbReference type="ARBA" id="ARBA00023157"/>
    </source>
</evidence>
<feature type="domain" description="Ig-like" evidence="6">
    <location>
        <begin position="55"/>
        <end position="169"/>
    </location>
</feature>
<dbReference type="Pfam" id="PF08205">
    <property type="entry name" value="C2-set_2"/>
    <property type="match status" value="2"/>
</dbReference>
<protein>
    <submittedName>
        <fullName evidence="7">NPHS1</fullName>
    </submittedName>
</protein>
<sequence length="278" mass="30175">MSNLLNELIRYAVIYPEDREPLLRTCSTQKKNLITEIISAAIERARDSDPFVLPPKHVSINGLDDSSEVMVREADKLSLACTAEGSKPAATIDWYLRTIKLVPGVFKKTLSGGGFSQEAAKTTVLKGQDRRYTTVSSITLYPKMEQAGAVYTCEVNHPGLERPVRTSVTVGVFEKRVLFSVPPEVPQIRGYTPGTTVKAGDRLTLVCSTRGGRPAPTLLWLRGDTLADSSFATSAAGVTSNTFTFLVEPGHHGAVFRCEANNSGVARPLTASVRLHVL</sequence>
<dbReference type="InterPro" id="IPR013162">
    <property type="entry name" value="CD80_C2-set"/>
</dbReference>
<dbReference type="PROSITE" id="PS50835">
    <property type="entry name" value="IG_LIKE"/>
    <property type="match status" value="2"/>
</dbReference>
<name>A0ABY6LP94_9ARAC</name>
<dbReference type="PANTHER" id="PTHR11640">
    <property type="entry name" value="NEPHRIN"/>
    <property type="match status" value="1"/>
</dbReference>
<dbReference type="PANTHER" id="PTHR11640:SF136">
    <property type="entry name" value="NEPHRIN"/>
    <property type="match status" value="1"/>
</dbReference>
<organism evidence="7 8">
    <name type="scientific">Cordylochernes scorpioides</name>
    <dbReference type="NCBI Taxonomy" id="51811"/>
    <lineage>
        <taxon>Eukaryota</taxon>
        <taxon>Metazoa</taxon>
        <taxon>Ecdysozoa</taxon>
        <taxon>Arthropoda</taxon>
        <taxon>Chelicerata</taxon>
        <taxon>Arachnida</taxon>
        <taxon>Pseudoscorpiones</taxon>
        <taxon>Cheliferoidea</taxon>
        <taxon>Chernetidae</taxon>
        <taxon>Cordylochernes</taxon>
    </lineage>
</organism>
<dbReference type="InterPro" id="IPR051275">
    <property type="entry name" value="Cell_adhesion_signaling"/>
</dbReference>
<dbReference type="PROSITE" id="PS00290">
    <property type="entry name" value="IG_MHC"/>
    <property type="match status" value="1"/>
</dbReference>
<dbReference type="Proteomes" id="UP001235939">
    <property type="component" value="Chromosome 22"/>
</dbReference>
<keyword evidence="3" id="KW-1015">Disulfide bond</keyword>
<gene>
    <name evidence="7" type="ORF">LAZ67_22000502</name>
</gene>
<comment type="subcellular location">
    <subcellularLocation>
        <location evidence="1">Membrane</location>
        <topology evidence="1">Single-pass type I membrane protein</topology>
    </subcellularLocation>
</comment>
<feature type="domain" description="Ig-like" evidence="6">
    <location>
        <begin position="183"/>
        <end position="274"/>
    </location>
</feature>
<dbReference type="InterPro" id="IPR036179">
    <property type="entry name" value="Ig-like_dom_sf"/>
</dbReference>
<dbReference type="InterPro" id="IPR007110">
    <property type="entry name" value="Ig-like_dom"/>
</dbReference>
<dbReference type="EMBL" id="CP092884">
    <property type="protein sequence ID" value="UYV82674.1"/>
    <property type="molecule type" value="Genomic_DNA"/>
</dbReference>
<evidence type="ECO:0000313" key="8">
    <source>
        <dbReference type="Proteomes" id="UP001235939"/>
    </source>
</evidence>
<reference evidence="7 8" key="1">
    <citation type="submission" date="2022-03" db="EMBL/GenBank/DDBJ databases">
        <title>A chromosomal length assembly of Cordylochernes scorpioides.</title>
        <authorList>
            <person name="Zeh D."/>
            <person name="Zeh J."/>
        </authorList>
    </citation>
    <scope>NUCLEOTIDE SEQUENCE [LARGE SCALE GENOMIC DNA]</scope>
    <source>
        <strain evidence="7">IN4F17</strain>
        <tissue evidence="7">Whole Body</tissue>
    </source>
</reference>
<keyword evidence="2" id="KW-0472">Membrane</keyword>
<proteinExistence type="predicted"/>
<dbReference type="SUPFAM" id="SSF48726">
    <property type="entry name" value="Immunoglobulin"/>
    <property type="match status" value="2"/>
</dbReference>
<dbReference type="Gene3D" id="2.60.40.10">
    <property type="entry name" value="Immunoglobulins"/>
    <property type="match status" value="2"/>
</dbReference>
<evidence type="ECO:0000256" key="4">
    <source>
        <dbReference type="ARBA" id="ARBA00023180"/>
    </source>
</evidence>
<keyword evidence="8" id="KW-1185">Reference proteome</keyword>
<dbReference type="SMART" id="SM00409">
    <property type="entry name" value="IG"/>
    <property type="match status" value="2"/>
</dbReference>
<accession>A0ABY6LP94</accession>
<dbReference type="InterPro" id="IPR003006">
    <property type="entry name" value="Ig/MHC_CS"/>
</dbReference>
<dbReference type="InterPro" id="IPR003599">
    <property type="entry name" value="Ig_sub"/>
</dbReference>
<evidence type="ECO:0000259" key="6">
    <source>
        <dbReference type="PROSITE" id="PS50835"/>
    </source>
</evidence>
<evidence type="ECO:0000313" key="7">
    <source>
        <dbReference type="EMBL" id="UYV82674.1"/>
    </source>
</evidence>
<evidence type="ECO:0000256" key="2">
    <source>
        <dbReference type="ARBA" id="ARBA00023136"/>
    </source>
</evidence>
<evidence type="ECO:0000256" key="5">
    <source>
        <dbReference type="ARBA" id="ARBA00023319"/>
    </source>
</evidence>
<dbReference type="InterPro" id="IPR013783">
    <property type="entry name" value="Ig-like_fold"/>
</dbReference>
<keyword evidence="4" id="KW-0325">Glycoprotein</keyword>